<keyword evidence="3" id="KW-0687">Ribonucleoprotein</keyword>
<dbReference type="EMBL" id="UYSU01043151">
    <property type="protein sequence ID" value="VDM04203.1"/>
    <property type="molecule type" value="Genomic_DNA"/>
</dbReference>
<evidence type="ECO:0000256" key="1">
    <source>
        <dbReference type="ARBA" id="ARBA00010228"/>
    </source>
</evidence>
<dbReference type="GO" id="GO:0006412">
    <property type="term" value="P:translation"/>
    <property type="evidence" value="ECO:0007669"/>
    <property type="project" value="InterPro"/>
</dbReference>
<organism evidence="6">
    <name type="scientific">Schistocephalus solidus</name>
    <name type="common">Tapeworm</name>
    <dbReference type="NCBI Taxonomy" id="70667"/>
    <lineage>
        <taxon>Eukaryota</taxon>
        <taxon>Metazoa</taxon>
        <taxon>Spiralia</taxon>
        <taxon>Lophotrochozoa</taxon>
        <taxon>Platyhelminthes</taxon>
        <taxon>Cestoda</taxon>
        <taxon>Eucestoda</taxon>
        <taxon>Diphyllobothriidea</taxon>
        <taxon>Diphyllobothriidae</taxon>
        <taxon>Schistocephalus</taxon>
    </lineage>
</organism>
<dbReference type="InterPro" id="IPR001931">
    <property type="entry name" value="Ribosomal_eS21"/>
</dbReference>
<dbReference type="PANTHER" id="PTHR10442">
    <property type="entry name" value="40S RIBOSOMAL PROTEIN S21"/>
    <property type="match status" value="1"/>
</dbReference>
<proteinExistence type="inferred from homology"/>
<evidence type="ECO:0000313" key="5">
    <source>
        <dbReference type="Proteomes" id="UP000275846"/>
    </source>
</evidence>
<name>A0A183TMW9_SCHSO</name>
<dbReference type="OrthoDB" id="278325at2759"/>
<evidence type="ECO:0000256" key="2">
    <source>
        <dbReference type="ARBA" id="ARBA00022980"/>
    </source>
</evidence>
<dbReference type="InterPro" id="IPR038579">
    <property type="entry name" value="Ribosomal_eS21_sf"/>
</dbReference>
<comment type="similarity">
    <text evidence="1">Belongs to the eukaryotic ribosomal protein eS21 family.</text>
</comment>
<dbReference type="STRING" id="70667.A0A183TMW9"/>
<reference evidence="6" key="1">
    <citation type="submission" date="2016-06" db="UniProtKB">
        <authorList>
            <consortium name="WormBaseParasite"/>
        </authorList>
    </citation>
    <scope>IDENTIFICATION</scope>
</reference>
<keyword evidence="5" id="KW-1185">Reference proteome</keyword>
<dbReference type="GO" id="GO:0005840">
    <property type="term" value="C:ribosome"/>
    <property type="evidence" value="ECO:0007669"/>
    <property type="project" value="UniProtKB-KW"/>
</dbReference>
<evidence type="ECO:0000313" key="6">
    <source>
        <dbReference type="WBParaSite" id="SSLN_0001849201-mRNA-1"/>
    </source>
</evidence>
<dbReference type="GO" id="GO:0003735">
    <property type="term" value="F:structural constituent of ribosome"/>
    <property type="evidence" value="ECO:0007669"/>
    <property type="project" value="InterPro"/>
</dbReference>
<dbReference type="Proteomes" id="UP000275846">
    <property type="component" value="Unassembled WGS sequence"/>
</dbReference>
<protein>
    <submittedName>
        <fullName evidence="6">40S ribosomal protein S21</fullName>
    </submittedName>
</protein>
<gene>
    <name evidence="4" type="ORF">SSLN_LOCUS17817</name>
</gene>
<dbReference type="Pfam" id="PF01249">
    <property type="entry name" value="Ribosomal_S21e"/>
    <property type="match status" value="1"/>
</dbReference>
<sequence length="119" mass="13228">MQNEAGEFVDMYVPRRCDVSNQLIGAKDHASISIRLAEVDHNTGRMTGKCKVFNISGQVRAMGESYVDAFNSGLNGFGNDLKMAIQSSSSKFRLGVHRGYVCTFVVNFRLLISQPRLHN</sequence>
<dbReference type="WBParaSite" id="SSLN_0001849201-mRNA-1">
    <property type="protein sequence ID" value="SSLN_0001849201-mRNA-1"/>
    <property type="gene ID" value="SSLN_0001849201"/>
</dbReference>
<accession>A0A183TMW9</accession>
<keyword evidence="2" id="KW-0689">Ribosomal protein</keyword>
<dbReference type="Gene3D" id="3.30.1230.20">
    <property type="match status" value="1"/>
</dbReference>
<reference evidence="4 5" key="2">
    <citation type="submission" date="2018-11" db="EMBL/GenBank/DDBJ databases">
        <authorList>
            <consortium name="Pathogen Informatics"/>
        </authorList>
    </citation>
    <scope>NUCLEOTIDE SEQUENCE [LARGE SCALE GENOMIC DNA]</scope>
    <source>
        <strain evidence="4 5">NST_G2</strain>
    </source>
</reference>
<evidence type="ECO:0000256" key="3">
    <source>
        <dbReference type="ARBA" id="ARBA00023274"/>
    </source>
</evidence>
<dbReference type="AlphaFoldDB" id="A0A183TMW9"/>
<dbReference type="GO" id="GO:1990904">
    <property type="term" value="C:ribonucleoprotein complex"/>
    <property type="evidence" value="ECO:0007669"/>
    <property type="project" value="UniProtKB-KW"/>
</dbReference>
<evidence type="ECO:0000313" key="4">
    <source>
        <dbReference type="EMBL" id="VDM04203.1"/>
    </source>
</evidence>